<sequence>MKMLLFFPLVLCFRGFVVFQQPVVVSTIQSVLQNYYAQIINLKRPSIKKGSKLGNHLLVLFINVLFVDRENKEVRELQFAICRRCPKSYHRKCLPREIAFEDTREGIVQRAWDGLLPNCTLMYCLNHTVMEELTTLVRDHVIFPDAAGNKKIMAMQEKELDTLVKKTSEVSDDLSRDQTSVNAEKIVKSFSGMCKMVTW</sequence>
<dbReference type="PANTHER" id="PTHR46235">
    <property type="entry name" value="PHD FINGER-CONTAINING PROTEIN DDB_G0268158"/>
    <property type="match status" value="1"/>
</dbReference>
<dbReference type="Proteomes" id="UP000504607">
    <property type="component" value="Chromosome 4"/>
</dbReference>
<organism evidence="2 3">
    <name type="scientific">Elaeis guineensis var. tenera</name>
    <name type="common">Oil palm</name>
    <dbReference type="NCBI Taxonomy" id="51953"/>
    <lineage>
        <taxon>Eukaryota</taxon>
        <taxon>Viridiplantae</taxon>
        <taxon>Streptophyta</taxon>
        <taxon>Embryophyta</taxon>
        <taxon>Tracheophyta</taxon>
        <taxon>Spermatophyta</taxon>
        <taxon>Magnoliopsida</taxon>
        <taxon>Liliopsida</taxon>
        <taxon>Arecaceae</taxon>
        <taxon>Arecoideae</taxon>
        <taxon>Cocoseae</taxon>
        <taxon>Elaeidinae</taxon>
        <taxon>Elaeis</taxon>
    </lineage>
</organism>
<evidence type="ECO:0000256" key="1">
    <source>
        <dbReference type="SAM" id="SignalP"/>
    </source>
</evidence>
<evidence type="ECO:0000313" key="3">
    <source>
        <dbReference type="RefSeq" id="XP_029119984.1"/>
    </source>
</evidence>
<feature type="chain" id="PRO_5035431033" evidence="1">
    <location>
        <begin position="20"/>
        <end position="199"/>
    </location>
</feature>
<evidence type="ECO:0000313" key="2">
    <source>
        <dbReference type="Proteomes" id="UP000504607"/>
    </source>
</evidence>
<reference evidence="3" key="1">
    <citation type="submission" date="2025-08" db="UniProtKB">
        <authorList>
            <consortium name="RefSeq"/>
        </authorList>
    </citation>
    <scope>IDENTIFICATION</scope>
</reference>
<accession>A0A8N4IDJ5</accession>
<feature type="signal peptide" evidence="1">
    <location>
        <begin position="1"/>
        <end position="19"/>
    </location>
</feature>
<proteinExistence type="predicted"/>
<protein>
    <submittedName>
        <fullName evidence="3">Protein ENHANCED DOWNY MILDEW 2 isoform X1</fullName>
    </submittedName>
</protein>
<keyword evidence="2" id="KW-1185">Reference proteome</keyword>
<dbReference type="OrthoDB" id="21264at2759"/>
<dbReference type="AlphaFoldDB" id="A0A8N4IDJ5"/>
<keyword evidence="1" id="KW-0732">Signal</keyword>
<name>A0A8N4IDJ5_ELAGV</name>
<dbReference type="RefSeq" id="XP_029119984.1">
    <property type="nucleotide sequence ID" value="XM_029264151.1"/>
</dbReference>
<gene>
    <name evidence="3" type="primary">LOC105043879</name>
</gene>
<dbReference type="PANTHER" id="PTHR46235:SF3">
    <property type="entry name" value="PHD FINGER-CONTAINING PROTEIN DDB_G0268158"/>
    <property type="match status" value="1"/>
</dbReference>